<dbReference type="GO" id="GO:0005524">
    <property type="term" value="F:ATP binding"/>
    <property type="evidence" value="ECO:0007669"/>
    <property type="project" value="UniProtKB-KW"/>
</dbReference>
<dbReference type="InterPro" id="IPR003593">
    <property type="entry name" value="AAA+_ATPase"/>
</dbReference>
<dbReference type="AlphaFoldDB" id="A0A0L6Z5B3"/>
<keyword evidence="9" id="KW-1185">Reference proteome</keyword>
<keyword evidence="2" id="KW-0067">ATP-binding</keyword>
<dbReference type="PROSITE" id="PS50112">
    <property type="entry name" value="PAS"/>
    <property type="match status" value="1"/>
</dbReference>
<dbReference type="CDD" id="cd00009">
    <property type="entry name" value="AAA"/>
    <property type="match status" value="1"/>
</dbReference>
<keyword evidence="4" id="KW-0238">DNA-binding</keyword>
<gene>
    <name evidence="8" type="primary">ntrC_1</name>
    <name evidence="8" type="ORF">CLHOM_34840</name>
</gene>
<dbReference type="Pfam" id="PF25601">
    <property type="entry name" value="AAA_lid_14"/>
    <property type="match status" value="1"/>
</dbReference>
<evidence type="ECO:0000256" key="4">
    <source>
        <dbReference type="ARBA" id="ARBA00023125"/>
    </source>
</evidence>
<dbReference type="InterPro" id="IPR025943">
    <property type="entry name" value="Sigma_54_int_dom_ATP-bd_2"/>
</dbReference>
<dbReference type="Pfam" id="PF00158">
    <property type="entry name" value="Sigma54_activat"/>
    <property type="match status" value="1"/>
</dbReference>
<comment type="caution">
    <text evidence="8">The sequence shown here is derived from an EMBL/GenBank/DDBJ whole genome shotgun (WGS) entry which is preliminary data.</text>
</comment>
<keyword evidence="3" id="KW-0805">Transcription regulation</keyword>
<dbReference type="Pfam" id="PF02954">
    <property type="entry name" value="HTH_8"/>
    <property type="match status" value="1"/>
</dbReference>
<dbReference type="PROSITE" id="PS00675">
    <property type="entry name" value="SIGMA54_INTERACT_1"/>
    <property type="match status" value="1"/>
</dbReference>
<keyword evidence="5" id="KW-0804">Transcription</keyword>
<evidence type="ECO:0000256" key="5">
    <source>
        <dbReference type="ARBA" id="ARBA00023163"/>
    </source>
</evidence>
<dbReference type="PATRIC" id="fig|1121318.3.peg.3483"/>
<dbReference type="InterPro" id="IPR027417">
    <property type="entry name" value="P-loop_NTPase"/>
</dbReference>
<dbReference type="PROSITE" id="PS00688">
    <property type="entry name" value="SIGMA54_INTERACT_3"/>
    <property type="match status" value="1"/>
</dbReference>
<dbReference type="STRING" id="36844.SAMN04488501_12619"/>
<dbReference type="PANTHER" id="PTHR32071">
    <property type="entry name" value="TRANSCRIPTIONAL REGULATORY PROTEIN"/>
    <property type="match status" value="1"/>
</dbReference>
<dbReference type="InterPro" id="IPR000014">
    <property type="entry name" value="PAS"/>
</dbReference>
<dbReference type="PANTHER" id="PTHR32071:SF57">
    <property type="entry name" value="C4-DICARBOXYLATE TRANSPORT TRANSCRIPTIONAL REGULATORY PROTEIN DCTD"/>
    <property type="match status" value="1"/>
</dbReference>
<feature type="domain" description="Sigma-54 factor interaction" evidence="6">
    <location>
        <begin position="141"/>
        <end position="371"/>
    </location>
</feature>
<feature type="domain" description="PAS" evidence="7">
    <location>
        <begin position="15"/>
        <end position="60"/>
    </location>
</feature>
<dbReference type="Gene3D" id="3.30.450.20">
    <property type="entry name" value="PAS domain"/>
    <property type="match status" value="1"/>
</dbReference>
<evidence type="ECO:0000259" key="6">
    <source>
        <dbReference type="PROSITE" id="PS50045"/>
    </source>
</evidence>
<dbReference type="Gene3D" id="3.40.50.300">
    <property type="entry name" value="P-loop containing nucleotide triphosphate hydrolases"/>
    <property type="match status" value="1"/>
</dbReference>
<keyword evidence="1" id="KW-0547">Nucleotide-binding</keyword>
<dbReference type="InterPro" id="IPR035965">
    <property type="entry name" value="PAS-like_dom_sf"/>
</dbReference>
<evidence type="ECO:0000256" key="2">
    <source>
        <dbReference type="ARBA" id="ARBA00022840"/>
    </source>
</evidence>
<sequence length="472" mass="53492">MSIDKLSSEEFINFELFDNHFQGILAIDTKGIVTFCNQFFLNVFAVSEEEIIGRNITEIIPKCRLIDTIVQRCSYWGEVLKINNKEMAIVRYPIHSNGNIVGAVLKTIFPDMNIAREVSAKLSSSYCNVNYYSNLHTCMDLIGESESMLMVKRLARRVSRSTSNLLINGESGTGKSIMAEVVHNRSVRREGPFVKVNCAAIPENLLESELFGYEEGAFTGAKKNGKPGKFELANGGTLFLDEIGDMPLYMQAKLLQTIQDKKVERIGGTKPISLDVRIIAATNKDLEKMISENKFREDLYYRLKVLEITMPSLRERPEDIPQYVKGLLANINKKVGSDAIGVTEESMKMLQAYHWPGNVRQLENFLEQAVNYSDEAIIDITKLHIKPWEHDKEVKATPISNLNRSKKEKTADKVKNTGKNYESFNNIIYKTEKDIIIQAIKECNGNKSKAAEALNINRSVLYKKIKRLNIDI</sequence>
<dbReference type="Gene3D" id="1.10.8.60">
    <property type="match status" value="1"/>
</dbReference>
<dbReference type="Proteomes" id="UP000037043">
    <property type="component" value="Unassembled WGS sequence"/>
</dbReference>
<accession>A0A0L6Z5B3</accession>
<dbReference type="PROSITE" id="PS50045">
    <property type="entry name" value="SIGMA54_INTERACT_4"/>
    <property type="match status" value="1"/>
</dbReference>
<dbReference type="SUPFAM" id="SSF52540">
    <property type="entry name" value="P-loop containing nucleoside triphosphate hydrolases"/>
    <property type="match status" value="1"/>
</dbReference>
<dbReference type="FunFam" id="3.40.50.300:FF:000006">
    <property type="entry name" value="DNA-binding transcriptional regulator NtrC"/>
    <property type="match status" value="1"/>
</dbReference>
<dbReference type="GO" id="GO:0006355">
    <property type="term" value="P:regulation of DNA-templated transcription"/>
    <property type="evidence" value="ECO:0007669"/>
    <property type="project" value="InterPro"/>
</dbReference>
<evidence type="ECO:0000256" key="3">
    <source>
        <dbReference type="ARBA" id="ARBA00023015"/>
    </source>
</evidence>
<name>A0A0L6Z5B3_9CLOT</name>
<proteinExistence type="predicted"/>
<dbReference type="InterPro" id="IPR009057">
    <property type="entry name" value="Homeodomain-like_sf"/>
</dbReference>
<dbReference type="RefSeq" id="WP_052222919.1">
    <property type="nucleotide sequence ID" value="NZ_LHUR01000044.1"/>
</dbReference>
<evidence type="ECO:0000313" key="8">
    <source>
        <dbReference type="EMBL" id="KOA18150.1"/>
    </source>
</evidence>
<dbReference type="InterPro" id="IPR025944">
    <property type="entry name" value="Sigma_54_int_dom_CS"/>
</dbReference>
<dbReference type="SUPFAM" id="SSF46689">
    <property type="entry name" value="Homeodomain-like"/>
    <property type="match status" value="1"/>
</dbReference>
<dbReference type="GO" id="GO:0043565">
    <property type="term" value="F:sequence-specific DNA binding"/>
    <property type="evidence" value="ECO:0007669"/>
    <property type="project" value="InterPro"/>
</dbReference>
<evidence type="ECO:0000259" key="7">
    <source>
        <dbReference type="PROSITE" id="PS50112"/>
    </source>
</evidence>
<evidence type="ECO:0000313" key="9">
    <source>
        <dbReference type="Proteomes" id="UP000037043"/>
    </source>
</evidence>
<dbReference type="PRINTS" id="PR01590">
    <property type="entry name" value="HTHFIS"/>
</dbReference>
<organism evidence="8 9">
    <name type="scientific">Clostridium homopropionicum DSM 5847</name>
    <dbReference type="NCBI Taxonomy" id="1121318"/>
    <lineage>
        <taxon>Bacteria</taxon>
        <taxon>Bacillati</taxon>
        <taxon>Bacillota</taxon>
        <taxon>Clostridia</taxon>
        <taxon>Eubacteriales</taxon>
        <taxon>Clostridiaceae</taxon>
        <taxon>Clostridium</taxon>
    </lineage>
</organism>
<dbReference type="CDD" id="cd00130">
    <property type="entry name" value="PAS"/>
    <property type="match status" value="1"/>
</dbReference>
<dbReference type="PROSITE" id="PS00676">
    <property type="entry name" value="SIGMA54_INTERACT_2"/>
    <property type="match status" value="1"/>
</dbReference>
<dbReference type="Gene3D" id="1.10.10.60">
    <property type="entry name" value="Homeodomain-like"/>
    <property type="match status" value="1"/>
</dbReference>
<dbReference type="InterPro" id="IPR002078">
    <property type="entry name" value="Sigma_54_int"/>
</dbReference>
<protein>
    <submittedName>
        <fullName evidence="8">Nitrogen assimilation regulatory protein</fullName>
    </submittedName>
</protein>
<dbReference type="SUPFAM" id="SSF55785">
    <property type="entry name" value="PYP-like sensor domain (PAS domain)"/>
    <property type="match status" value="1"/>
</dbReference>
<evidence type="ECO:0000256" key="1">
    <source>
        <dbReference type="ARBA" id="ARBA00022741"/>
    </source>
</evidence>
<dbReference type="EMBL" id="LHUR01000044">
    <property type="protein sequence ID" value="KOA18150.1"/>
    <property type="molecule type" value="Genomic_DNA"/>
</dbReference>
<dbReference type="InterPro" id="IPR058031">
    <property type="entry name" value="AAA_lid_NorR"/>
</dbReference>
<reference evidence="9" key="1">
    <citation type="submission" date="2015-08" db="EMBL/GenBank/DDBJ databases">
        <title>Genome sequence of the strict anaerobe Clostridium homopropionicum LuHBu1 (DSM 5847T).</title>
        <authorList>
            <person name="Poehlein A."/>
            <person name="Beck M."/>
            <person name="Schiel-Bengelsdorf B."/>
            <person name="Bengelsdorf F.R."/>
            <person name="Daniel R."/>
            <person name="Duerre P."/>
        </authorList>
    </citation>
    <scope>NUCLEOTIDE SEQUENCE [LARGE SCALE GENOMIC DNA]</scope>
    <source>
        <strain evidence="9">DSM 5847</strain>
    </source>
</reference>
<dbReference type="InterPro" id="IPR002197">
    <property type="entry name" value="HTH_Fis"/>
</dbReference>
<dbReference type="InterPro" id="IPR025662">
    <property type="entry name" value="Sigma_54_int_dom_ATP-bd_1"/>
</dbReference>
<dbReference type="SMART" id="SM00382">
    <property type="entry name" value="AAA"/>
    <property type="match status" value="1"/>
</dbReference>